<keyword evidence="2" id="KW-0732">Signal</keyword>
<reference evidence="3 4" key="1">
    <citation type="submission" date="2016-02" db="EMBL/GenBank/DDBJ databases">
        <title>Genome analysis of coral dinoflagellate symbionts highlights evolutionary adaptations to a symbiotic lifestyle.</title>
        <authorList>
            <person name="Aranda M."/>
            <person name="Li Y."/>
            <person name="Liew Y.J."/>
            <person name="Baumgarten S."/>
            <person name="Simakov O."/>
            <person name="Wilson M."/>
            <person name="Piel J."/>
            <person name="Ashoor H."/>
            <person name="Bougouffa S."/>
            <person name="Bajic V.B."/>
            <person name="Ryu T."/>
            <person name="Ravasi T."/>
            <person name="Bayer T."/>
            <person name="Micklem G."/>
            <person name="Kim H."/>
            <person name="Bhak J."/>
            <person name="Lajeunesse T.C."/>
            <person name="Voolstra C.R."/>
        </authorList>
    </citation>
    <scope>NUCLEOTIDE SEQUENCE [LARGE SCALE GENOMIC DNA]</scope>
    <source>
        <strain evidence="3 4">CCMP2467</strain>
    </source>
</reference>
<evidence type="ECO:0000313" key="3">
    <source>
        <dbReference type="EMBL" id="OLP76214.1"/>
    </source>
</evidence>
<gene>
    <name evidence="3" type="ORF">AK812_SmicGene43883</name>
</gene>
<evidence type="ECO:0000256" key="2">
    <source>
        <dbReference type="SAM" id="SignalP"/>
    </source>
</evidence>
<sequence>MESRLWMLGVYESVVSALELITGATPACAPDGSRAADAEPSTFFVQSFVGASCGYDVGPATAVIAVAPWRSASHKVQKTSRRVCLRKCPAAQWPDDEKAREPKRVPKAMGPLAGAFEGLRGERRLVGNQLSSPTKCGMGTGNRLFFQEDAGTSISTCGSDVGHLGRAGSFYSAWCQMRALFTPTPVATVWDAAGIPHRGDLAARPREDWQSGIVLQRLVSDACGQALHTFEFMARGHFPWQMRLEDVSDLRGAAVNPSPLPFLRRGYSATQTRGLAHAAVIAGSLAVLLGLLSRRLRSKMPTPSLGGREPPVDKVAGGPGTSTTSESDFYTAWCRMYSYELFAPTTSAVPTVWDAFFHPPPPPPPPPRHRRSSLWDVSATVPQERPENGSEVHWSNPYGPDPPAAEPVIEDAFQKATKLSAISSLCREEGLFRPDSTLVGDVKTPCSSTPPVEEPAFAALANLRVYAEMPGAPESFTLSEFYSRQGPFSPCSPASTVSYGGREARFSQALTEYNYDRQGLSSPVPTEYVVDREAWSPASTQIGAPLPEHGGRGLAGGFSPKFPPGVPIKPDDLLREHNDCPFGMPPPDDSTAHRNWPHFCQDPTEVSENCFEKCSAHWCGLEPKIDSTHWLIGAYNSVMSALDFITGAKPARVSEGYTAMPSRSDAHSVPSPLLELPPAPSTALPQHRTLCPATTKEMLPPSAPLPAPQSLPSLLGHRRRVSQVADVFKTHLPGEMPCSPMSR</sequence>
<evidence type="ECO:0000313" key="4">
    <source>
        <dbReference type="Proteomes" id="UP000186817"/>
    </source>
</evidence>
<accession>A0A1Q9BZV9</accession>
<dbReference type="AlphaFoldDB" id="A0A1Q9BZV9"/>
<evidence type="ECO:0000256" key="1">
    <source>
        <dbReference type="SAM" id="MobiDB-lite"/>
    </source>
</evidence>
<comment type="caution">
    <text evidence="3">The sequence shown here is derived from an EMBL/GenBank/DDBJ whole genome shotgun (WGS) entry which is preliminary data.</text>
</comment>
<feature type="chain" id="PRO_5013113467" evidence="2">
    <location>
        <begin position="18"/>
        <end position="743"/>
    </location>
</feature>
<proteinExistence type="predicted"/>
<dbReference type="Proteomes" id="UP000186817">
    <property type="component" value="Unassembled WGS sequence"/>
</dbReference>
<name>A0A1Q9BZV9_SYMMI</name>
<feature type="signal peptide" evidence="2">
    <location>
        <begin position="1"/>
        <end position="17"/>
    </location>
</feature>
<feature type="region of interest" description="Disordered" evidence="1">
    <location>
        <begin position="300"/>
        <end position="323"/>
    </location>
</feature>
<dbReference type="EMBL" id="LSRX01002102">
    <property type="protein sequence ID" value="OLP76214.1"/>
    <property type="molecule type" value="Genomic_DNA"/>
</dbReference>
<organism evidence="3 4">
    <name type="scientific">Symbiodinium microadriaticum</name>
    <name type="common">Dinoflagellate</name>
    <name type="synonym">Zooxanthella microadriatica</name>
    <dbReference type="NCBI Taxonomy" id="2951"/>
    <lineage>
        <taxon>Eukaryota</taxon>
        <taxon>Sar</taxon>
        <taxon>Alveolata</taxon>
        <taxon>Dinophyceae</taxon>
        <taxon>Suessiales</taxon>
        <taxon>Symbiodiniaceae</taxon>
        <taxon>Symbiodinium</taxon>
    </lineage>
</organism>
<keyword evidence="4" id="KW-1185">Reference proteome</keyword>
<dbReference type="OrthoDB" id="424504at2759"/>
<protein>
    <submittedName>
        <fullName evidence="3">Uncharacterized protein</fullName>
    </submittedName>
</protein>